<feature type="region of interest" description="Disordered" evidence="1">
    <location>
        <begin position="1"/>
        <end position="27"/>
    </location>
</feature>
<dbReference type="EMBL" id="JAGIKT010000071">
    <property type="protein sequence ID" value="MBP0114898.1"/>
    <property type="molecule type" value="Genomic_DNA"/>
</dbReference>
<evidence type="ECO:0000313" key="2">
    <source>
        <dbReference type="EMBL" id="MBP0114898.1"/>
    </source>
</evidence>
<name>A0A2U3PS38_9BRAD</name>
<protein>
    <submittedName>
        <fullName evidence="3">Uncharacterized protein</fullName>
    </submittedName>
</protein>
<evidence type="ECO:0000313" key="3">
    <source>
        <dbReference type="EMBL" id="SPP91946.1"/>
    </source>
</evidence>
<gene>
    <name evidence="3" type="ORF">BRAD3257_0790</name>
    <name evidence="2" type="ORF">JWS04_28285</name>
</gene>
<reference evidence="2 5" key="2">
    <citation type="submission" date="2021-03" db="EMBL/GenBank/DDBJ databases">
        <title>Genome Sequence of Bradyrhizobium vignae strain ISRA400.</title>
        <authorList>
            <person name="Tisa L.S."/>
            <person name="Svistoonoff S."/>
            <person name="Hocher V."/>
            <person name="Fall S."/>
            <person name="Zaiya A."/>
            <person name="Naing D."/>
            <person name="Niang N."/>
            <person name="Diouf A."/>
            <person name="Dasylva M.C."/>
            <person name="Toure O."/>
            <person name="Gueye M."/>
            <person name="Gully D."/>
            <person name="Tisseyre P."/>
            <person name="Simpson S."/>
            <person name="Morris K."/>
            <person name="Thomas W.K."/>
        </authorList>
    </citation>
    <scope>NUCLEOTIDE SEQUENCE [LARGE SCALE GENOMIC DNA]</scope>
    <source>
        <strain evidence="2 5">ISRA400</strain>
    </source>
</reference>
<dbReference type="EMBL" id="LS398110">
    <property type="protein sequence ID" value="SPP91946.1"/>
    <property type="molecule type" value="Genomic_DNA"/>
</dbReference>
<dbReference type="Proteomes" id="UP000246085">
    <property type="component" value="Chromosome BRAD3257"/>
</dbReference>
<evidence type="ECO:0000313" key="4">
    <source>
        <dbReference type="Proteomes" id="UP000246085"/>
    </source>
</evidence>
<reference evidence="3 4" key="1">
    <citation type="submission" date="2018-03" db="EMBL/GenBank/DDBJ databases">
        <authorList>
            <person name="Gully D."/>
        </authorList>
    </citation>
    <scope>NUCLEOTIDE SEQUENCE [LARGE SCALE GENOMIC DNA]</scope>
    <source>
        <strain evidence="3">ORS3257</strain>
    </source>
</reference>
<dbReference type="KEGG" id="bvz:BRAD3257_0790"/>
<evidence type="ECO:0000256" key="1">
    <source>
        <dbReference type="SAM" id="MobiDB-lite"/>
    </source>
</evidence>
<accession>A0A4V1KY17</accession>
<dbReference type="RefSeq" id="WP_129143448.1">
    <property type="nucleotide sequence ID" value="NZ_JAGIKT010000071.1"/>
</dbReference>
<accession>A0A2U3PS38</accession>
<dbReference type="AlphaFoldDB" id="A0A2U3PS38"/>
<dbReference type="OrthoDB" id="8253177at2"/>
<proteinExistence type="predicted"/>
<keyword evidence="5" id="KW-1185">Reference proteome</keyword>
<sequence length="92" mass="9992">MQRFGRRIGAAVGRAMHGQRADTDPRTQWAETAFVPAAANISGKSGIWRHDLAVPAEAGPGADREEQEHFSARAVLSLDDFVTGDESLPEEF</sequence>
<organism evidence="3 4">
    <name type="scientific">Bradyrhizobium vignae</name>
    <dbReference type="NCBI Taxonomy" id="1549949"/>
    <lineage>
        <taxon>Bacteria</taxon>
        <taxon>Pseudomonadati</taxon>
        <taxon>Pseudomonadota</taxon>
        <taxon>Alphaproteobacteria</taxon>
        <taxon>Hyphomicrobiales</taxon>
        <taxon>Nitrobacteraceae</taxon>
        <taxon>Bradyrhizobium</taxon>
    </lineage>
</organism>
<evidence type="ECO:0000313" key="5">
    <source>
        <dbReference type="Proteomes" id="UP000669317"/>
    </source>
</evidence>
<dbReference type="Proteomes" id="UP000669317">
    <property type="component" value="Unassembled WGS sequence"/>
</dbReference>